<evidence type="ECO:0000313" key="2">
    <source>
        <dbReference type="Proteomes" id="UP000276133"/>
    </source>
</evidence>
<reference evidence="1 2" key="1">
    <citation type="journal article" date="2018" name="Sci. Rep.">
        <title>Genomic signatures of local adaptation to the degree of environmental predictability in rotifers.</title>
        <authorList>
            <person name="Franch-Gras L."/>
            <person name="Hahn C."/>
            <person name="Garcia-Roger E.M."/>
            <person name="Carmona M.J."/>
            <person name="Serra M."/>
            <person name="Gomez A."/>
        </authorList>
    </citation>
    <scope>NUCLEOTIDE SEQUENCE [LARGE SCALE GENOMIC DNA]</scope>
    <source>
        <strain evidence="1">HYR1</strain>
    </source>
</reference>
<protein>
    <submittedName>
        <fullName evidence="1">Uncharacterized protein</fullName>
    </submittedName>
</protein>
<proteinExistence type="predicted"/>
<dbReference type="AlphaFoldDB" id="A0A3M7SN82"/>
<name>A0A3M7SN82_BRAPC</name>
<gene>
    <name evidence="1" type="ORF">BpHYR1_026053</name>
</gene>
<dbReference type="EMBL" id="REGN01001079">
    <property type="protein sequence ID" value="RNA37155.1"/>
    <property type="molecule type" value="Genomic_DNA"/>
</dbReference>
<comment type="caution">
    <text evidence="1">The sequence shown here is derived from an EMBL/GenBank/DDBJ whole genome shotgun (WGS) entry which is preliminary data.</text>
</comment>
<feature type="non-terminal residue" evidence="1">
    <location>
        <position position="236"/>
    </location>
</feature>
<evidence type="ECO:0000313" key="1">
    <source>
        <dbReference type="EMBL" id="RNA37155.1"/>
    </source>
</evidence>
<keyword evidence="2" id="KW-1185">Reference proteome</keyword>
<accession>A0A3M7SN82</accession>
<organism evidence="1 2">
    <name type="scientific">Brachionus plicatilis</name>
    <name type="common">Marine rotifer</name>
    <name type="synonym">Brachionus muelleri</name>
    <dbReference type="NCBI Taxonomy" id="10195"/>
    <lineage>
        <taxon>Eukaryota</taxon>
        <taxon>Metazoa</taxon>
        <taxon>Spiralia</taxon>
        <taxon>Gnathifera</taxon>
        <taxon>Rotifera</taxon>
        <taxon>Eurotatoria</taxon>
        <taxon>Monogononta</taxon>
        <taxon>Pseudotrocha</taxon>
        <taxon>Ploima</taxon>
        <taxon>Brachionidae</taxon>
        <taxon>Brachionus</taxon>
    </lineage>
</organism>
<dbReference type="Proteomes" id="UP000276133">
    <property type="component" value="Unassembled WGS sequence"/>
</dbReference>
<sequence>MAGSLTANDRVWPAKPRPTDGPTNLTLNITYPFPPLFPSEYLVRYCYEKLFLRNFTLPKTKYFKQFLGLRYRRLRKSPILIDYQKLFQNFEFTNYIFVDETTIRLSERPIYHLRYPAKYPANIPSTSKHEGKLNIWAGISFKGATNFAASNYDLDFKLHQDNDPIELWIELKQHVRKRMILSEADAEMALERKMPKLYKSFKKGRETAIGRIFELYWDVTKKFQKSQKMSKFSKKV</sequence>